<sequence length="116" mass="13326">MIEKEMKTEAIENLDEKDKKEFLAKDAKAKSIIVQCITDKHIDYIKDAKTAYNMIAKLNTCSKVECLLDEKGVKDMIEKEMKTEAIENLDEKDKKEFLAKDAKAKSIIVQCITDKH</sequence>
<feature type="non-terminal residue" evidence="1">
    <location>
        <position position="116"/>
    </location>
</feature>
<accession>A0AAW1GRX4</accession>
<reference evidence="1 2" key="1">
    <citation type="journal article" date="2024" name="BMC Genomics">
        <title>De novo assembly and annotation of Popillia japonica's genome with initial clues to its potential as an invasive pest.</title>
        <authorList>
            <person name="Cucini C."/>
            <person name="Boschi S."/>
            <person name="Funari R."/>
            <person name="Cardaioli E."/>
            <person name="Iannotti N."/>
            <person name="Marturano G."/>
            <person name="Paoli F."/>
            <person name="Bruttini M."/>
            <person name="Carapelli A."/>
            <person name="Frati F."/>
            <person name="Nardi F."/>
        </authorList>
    </citation>
    <scope>NUCLEOTIDE SEQUENCE [LARGE SCALE GENOMIC DNA]</scope>
    <source>
        <strain evidence="1">DMR45628</strain>
    </source>
</reference>
<keyword evidence="2" id="KW-1185">Reference proteome</keyword>
<evidence type="ECO:0000313" key="1">
    <source>
        <dbReference type="EMBL" id="KAK9667491.1"/>
    </source>
</evidence>
<gene>
    <name evidence="1" type="ORF">QE152_g41333</name>
</gene>
<proteinExistence type="predicted"/>
<dbReference type="AlphaFoldDB" id="A0AAW1GRX4"/>
<name>A0AAW1GRX4_POPJA</name>
<dbReference type="EMBL" id="JASPKY010002916">
    <property type="protein sequence ID" value="KAK9667491.1"/>
    <property type="molecule type" value="Genomic_DNA"/>
</dbReference>
<dbReference type="Proteomes" id="UP001458880">
    <property type="component" value="Unassembled WGS sequence"/>
</dbReference>
<evidence type="ECO:0000313" key="2">
    <source>
        <dbReference type="Proteomes" id="UP001458880"/>
    </source>
</evidence>
<organism evidence="1 2">
    <name type="scientific">Popillia japonica</name>
    <name type="common">Japanese beetle</name>
    <dbReference type="NCBI Taxonomy" id="7064"/>
    <lineage>
        <taxon>Eukaryota</taxon>
        <taxon>Metazoa</taxon>
        <taxon>Ecdysozoa</taxon>
        <taxon>Arthropoda</taxon>
        <taxon>Hexapoda</taxon>
        <taxon>Insecta</taxon>
        <taxon>Pterygota</taxon>
        <taxon>Neoptera</taxon>
        <taxon>Endopterygota</taxon>
        <taxon>Coleoptera</taxon>
        <taxon>Polyphaga</taxon>
        <taxon>Scarabaeiformia</taxon>
        <taxon>Scarabaeidae</taxon>
        <taxon>Rutelinae</taxon>
        <taxon>Popillia</taxon>
    </lineage>
</organism>
<comment type="caution">
    <text evidence="1">The sequence shown here is derived from an EMBL/GenBank/DDBJ whole genome shotgun (WGS) entry which is preliminary data.</text>
</comment>
<protein>
    <submittedName>
        <fullName evidence="1">Uncharacterized protein</fullName>
    </submittedName>
</protein>